<feature type="transmembrane region" description="Helical" evidence="1">
    <location>
        <begin position="7"/>
        <end position="24"/>
    </location>
</feature>
<organism evidence="4 5">
    <name type="scientific">Chryseobacterium aquaeductus</name>
    <dbReference type="NCBI Taxonomy" id="2675056"/>
    <lineage>
        <taxon>Bacteria</taxon>
        <taxon>Pseudomonadati</taxon>
        <taxon>Bacteroidota</taxon>
        <taxon>Flavobacteriia</taxon>
        <taxon>Flavobacteriales</taxon>
        <taxon>Weeksellaceae</taxon>
        <taxon>Chryseobacterium group</taxon>
        <taxon>Chryseobacterium</taxon>
    </lineage>
</organism>
<dbReference type="Pfam" id="PF06580">
    <property type="entry name" value="His_kinase"/>
    <property type="match status" value="1"/>
</dbReference>
<evidence type="ECO:0000259" key="3">
    <source>
        <dbReference type="Pfam" id="PF13239"/>
    </source>
</evidence>
<keyword evidence="1" id="KW-0472">Membrane</keyword>
<keyword evidence="5" id="KW-1185">Reference proteome</keyword>
<dbReference type="PANTHER" id="PTHR34220:SF7">
    <property type="entry name" value="SENSOR HISTIDINE KINASE YPDA"/>
    <property type="match status" value="1"/>
</dbReference>
<evidence type="ECO:0000313" key="5">
    <source>
        <dbReference type="Proteomes" id="UP000662618"/>
    </source>
</evidence>
<dbReference type="AlphaFoldDB" id="A0A9N8MGJ4"/>
<dbReference type="GO" id="GO:0016020">
    <property type="term" value="C:membrane"/>
    <property type="evidence" value="ECO:0007669"/>
    <property type="project" value="InterPro"/>
</dbReference>
<dbReference type="EC" id="2.7.13.3" evidence="4"/>
<feature type="transmembrane region" description="Helical" evidence="1">
    <location>
        <begin position="370"/>
        <end position="391"/>
    </location>
</feature>
<dbReference type="Proteomes" id="UP000662618">
    <property type="component" value="Unassembled WGS sequence"/>
</dbReference>
<dbReference type="RefSeq" id="WP_162087817.1">
    <property type="nucleotide sequence ID" value="NZ_CAJIMS010000001.1"/>
</dbReference>
<evidence type="ECO:0000313" key="4">
    <source>
        <dbReference type="EMBL" id="CAD7805728.1"/>
    </source>
</evidence>
<dbReference type="Pfam" id="PF13239">
    <property type="entry name" value="2TM"/>
    <property type="match status" value="1"/>
</dbReference>
<evidence type="ECO:0000259" key="2">
    <source>
        <dbReference type="Pfam" id="PF06580"/>
    </source>
</evidence>
<dbReference type="GO" id="GO:0000155">
    <property type="term" value="F:phosphorelay sensor kinase activity"/>
    <property type="evidence" value="ECO:0007669"/>
    <property type="project" value="InterPro"/>
</dbReference>
<dbReference type="InterPro" id="IPR050640">
    <property type="entry name" value="Bact_2-comp_sensor_kinase"/>
</dbReference>
<feature type="transmembrane region" description="Helical" evidence="1">
    <location>
        <begin position="114"/>
        <end position="132"/>
    </location>
</feature>
<comment type="caution">
    <text evidence="4">The sequence shown here is derived from an EMBL/GenBank/DDBJ whole genome shotgun (WGS) entry which is preliminary data.</text>
</comment>
<proteinExistence type="predicted"/>
<accession>A0A9N8MGJ4</accession>
<keyword evidence="4" id="KW-0808">Transferase</keyword>
<dbReference type="InterPro" id="IPR010559">
    <property type="entry name" value="Sig_transdc_His_kin_internal"/>
</dbReference>
<dbReference type="EMBL" id="CAJIMS010000001">
    <property type="protein sequence ID" value="CAD7805728.1"/>
    <property type="molecule type" value="Genomic_DNA"/>
</dbReference>
<protein>
    <submittedName>
        <fullName evidence="4">Sensor histidine kinase YpdA</fullName>
        <ecNumber evidence="4">2.7.13.3</ecNumber>
    </submittedName>
</protein>
<feature type="transmembrane region" description="Helical" evidence="1">
    <location>
        <begin position="73"/>
        <end position="94"/>
    </location>
</feature>
<sequence>MKRKDFIILLWISLGTSLFFFFAFTDEKTVENFFLTLLISAMYSFLLGAGNGLINDFLNKKIPWSEATTKRTIISIISILLANTILVYFCNYMNFVVFQKAVSTQEYFSGRYNFINWFTINIALLISAFLHAKGFMEELKKTSKKEVVEQKLIAKSANAQFESLKNQLDPHFLFNSLNVLSSLIDENPAKAQKFTASMSKIYRYVLEQKDKELVTIEDEIEFAKTYCDLLKTRFEESVNFEFNVKNEDMRRFVVPLSLQLLLENCIKHNLATSSKPLLITIFTEGDNLCIENNLQIREQIKESAGIGLANIVQRYSLLTDKNVFIEKSEDYFKVKLPVLNDKPSVVTNLMEDDNHAYDRAKKRMMEIKSFYGNLIAYCVIIPFLIILNLITSPKSLWFYWPMLGWGIGVAAHGMGTFAVGKDWEERKIREILEKQNRNGKY</sequence>
<dbReference type="PANTHER" id="PTHR34220">
    <property type="entry name" value="SENSOR HISTIDINE KINASE YPDA"/>
    <property type="match status" value="1"/>
</dbReference>
<keyword evidence="1" id="KW-0812">Transmembrane</keyword>
<keyword evidence="4" id="KW-0418">Kinase</keyword>
<name>A0A9N8MGJ4_9FLAO</name>
<feature type="transmembrane region" description="Helical" evidence="1">
    <location>
        <begin position="397"/>
        <end position="419"/>
    </location>
</feature>
<feature type="transmembrane region" description="Helical" evidence="1">
    <location>
        <begin position="30"/>
        <end position="53"/>
    </location>
</feature>
<gene>
    <name evidence="4" type="primary">ypdA_2</name>
    <name evidence="4" type="ORF">CHRY9390_01410</name>
</gene>
<evidence type="ECO:0000256" key="1">
    <source>
        <dbReference type="SAM" id="Phobius"/>
    </source>
</evidence>
<dbReference type="InterPro" id="IPR025698">
    <property type="entry name" value="2TM_dom"/>
</dbReference>
<feature type="domain" description="Signal transduction histidine kinase internal region" evidence="2">
    <location>
        <begin position="159"/>
        <end position="237"/>
    </location>
</feature>
<feature type="domain" description="2TM" evidence="3">
    <location>
        <begin position="359"/>
        <end position="432"/>
    </location>
</feature>
<reference evidence="4" key="1">
    <citation type="submission" date="2020-12" db="EMBL/GenBank/DDBJ databases">
        <authorList>
            <person name="Rodrigo-Torres L."/>
            <person name="Arahal R. D."/>
            <person name="Lucena T."/>
        </authorList>
    </citation>
    <scope>NUCLEOTIDE SEQUENCE</scope>
    <source>
        <strain evidence="4">CECT 9390</strain>
    </source>
</reference>
<keyword evidence="1" id="KW-1133">Transmembrane helix</keyword>